<evidence type="ECO:0000256" key="1">
    <source>
        <dbReference type="ARBA" id="ARBA00022801"/>
    </source>
</evidence>
<dbReference type="Pfam" id="PF07687">
    <property type="entry name" value="M20_dimer"/>
    <property type="match status" value="1"/>
</dbReference>
<dbReference type="PIRSF" id="PIRSF005962">
    <property type="entry name" value="Pept_M20D_amidohydro"/>
    <property type="match status" value="1"/>
</dbReference>
<reference evidence="4 5" key="1">
    <citation type="submission" date="2016-05" db="EMBL/GenBank/DDBJ databases">
        <title>Complete Genome and Methylome Analysis of Psychrotrophic Bacterial Isolates from Antarctic Lake Untersee.</title>
        <authorList>
            <person name="Fomenkov A."/>
            <person name="Akimov V.N."/>
            <person name="Vasilyeva L.V."/>
            <person name="Andersen D."/>
            <person name="Vincze T."/>
            <person name="Roberts R.J."/>
        </authorList>
    </citation>
    <scope>NUCLEOTIDE SEQUENCE [LARGE SCALE GENOMIC DNA]</scope>
    <source>
        <strain evidence="4 5">U14-5</strain>
    </source>
</reference>
<dbReference type="AlphaFoldDB" id="A0A1L7AJL7"/>
<feature type="binding site" evidence="2">
    <location>
        <position position="107"/>
    </location>
    <ligand>
        <name>Mn(2+)</name>
        <dbReference type="ChEBI" id="CHEBI:29035"/>
        <label>2</label>
    </ligand>
</feature>
<keyword evidence="1 4" id="KW-0378">Hydrolase</keyword>
<dbReference type="Proteomes" id="UP000185494">
    <property type="component" value="Chromosome 1"/>
</dbReference>
<feature type="binding site" evidence="2">
    <location>
        <position position="140"/>
    </location>
    <ligand>
        <name>Mn(2+)</name>
        <dbReference type="ChEBI" id="CHEBI:29035"/>
        <label>2</label>
    </ligand>
</feature>
<organism evidence="4 5">
    <name type="scientific">Roseomonas gilardii</name>
    <dbReference type="NCBI Taxonomy" id="257708"/>
    <lineage>
        <taxon>Bacteria</taxon>
        <taxon>Pseudomonadati</taxon>
        <taxon>Pseudomonadota</taxon>
        <taxon>Alphaproteobacteria</taxon>
        <taxon>Acetobacterales</taxon>
        <taxon>Roseomonadaceae</taxon>
        <taxon>Roseomonas</taxon>
    </lineage>
</organism>
<proteinExistence type="predicted"/>
<dbReference type="InterPro" id="IPR002933">
    <property type="entry name" value="Peptidase_M20"/>
</dbReference>
<dbReference type="InterPro" id="IPR011650">
    <property type="entry name" value="Peptidase_M20_dimer"/>
</dbReference>
<sequence>MTETPLDAIRRYEDELIAIRRDIHAHPETRFEEHRTAALVAQKLREWGIDEVTEGVGGTGVVGTLRGTRPGQRAIGLRADMDALFMEEQTGLPHASTVLGKMHACGHDGHTTMLLGAAKYLSGNRDFAGTVQLIFQPAEEAGTGAPAMIRDGLFERFPCDAVYGMHNSPGIPVGQFAIRPGPNLAGADFWGVTFTGTGGHGGAAPHLATDATVVLGHFLLGVHTIAARSLAPTEPAAVSVGHVHCGTPESPNVMPSRVLVRGTARYFEPKTQETIRRRLRELAEGLAATYGVTAELDYQPLCIPTVNDAEKTEVARAAAGAVVGAAKVGEIPMSTGGEDFAFMLREKPGAFIRIGNGSNPDGSFHNVHTPLYDFNDEALALGAAYWASLVRRELGWADEEAAKAA</sequence>
<feature type="domain" description="Peptidase M20 dimerisation" evidence="3">
    <location>
        <begin position="190"/>
        <end position="287"/>
    </location>
</feature>
<dbReference type="eggNOG" id="COG1473">
    <property type="taxonomic scope" value="Bacteria"/>
</dbReference>
<dbReference type="GO" id="GO:0046872">
    <property type="term" value="F:metal ion binding"/>
    <property type="evidence" value="ECO:0007669"/>
    <property type="project" value="UniProtKB-KW"/>
</dbReference>
<name>A0A1L7AJL7_9PROT</name>
<dbReference type="Gene3D" id="3.30.70.360">
    <property type="match status" value="1"/>
</dbReference>
<protein>
    <submittedName>
        <fullName evidence="4">Amidohydrolase</fullName>
    </submittedName>
</protein>
<dbReference type="SUPFAM" id="SSF53187">
    <property type="entry name" value="Zn-dependent exopeptidases"/>
    <property type="match status" value="1"/>
</dbReference>
<feature type="binding site" evidence="2">
    <location>
        <position position="166"/>
    </location>
    <ligand>
        <name>Mn(2+)</name>
        <dbReference type="ChEBI" id="CHEBI:29035"/>
        <label>2</label>
    </ligand>
</feature>
<comment type="cofactor">
    <cofactor evidence="2">
        <name>Mn(2+)</name>
        <dbReference type="ChEBI" id="CHEBI:29035"/>
    </cofactor>
    <text evidence="2">The Mn(2+) ion enhances activity.</text>
</comment>
<dbReference type="KEGG" id="rgi:RGI145_19305"/>
<feature type="binding site" evidence="2">
    <location>
        <position position="368"/>
    </location>
    <ligand>
        <name>Mn(2+)</name>
        <dbReference type="ChEBI" id="CHEBI:29035"/>
        <label>2</label>
    </ligand>
</feature>
<dbReference type="Pfam" id="PF01546">
    <property type="entry name" value="Peptidase_M20"/>
    <property type="match status" value="1"/>
</dbReference>
<evidence type="ECO:0000259" key="3">
    <source>
        <dbReference type="Pfam" id="PF07687"/>
    </source>
</evidence>
<dbReference type="RefSeq" id="WP_075799673.1">
    <property type="nucleotide sequence ID" value="NZ_CP015583.1"/>
</dbReference>
<keyword evidence="2" id="KW-0464">Manganese</keyword>
<keyword evidence="2" id="KW-0479">Metal-binding</keyword>
<dbReference type="EMBL" id="CP015583">
    <property type="protein sequence ID" value="APT58932.1"/>
    <property type="molecule type" value="Genomic_DNA"/>
</dbReference>
<dbReference type="Gene3D" id="3.40.630.10">
    <property type="entry name" value="Zn peptidases"/>
    <property type="match status" value="1"/>
</dbReference>
<evidence type="ECO:0000313" key="4">
    <source>
        <dbReference type="EMBL" id="APT58932.1"/>
    </source>
</evidence>
<evidence type="ECO:0000313" key="5">
    <source>
        <dbReference type="Proteomes" id="UP000185494"/>
    </source>
</evidence>
<dbReference type="PANTHER" id="PTHR11014:SF63">
    <property type="entry name" value="METALLOPEPTIDASE, PUTATIVE (AFU_ORTHOLOGUE AFUA_6G09600)-RELATED"/>
    <property type="match status" value="1"/>
</dbReference>
<evidence type="ECO:0000256" key="2">
    <source>
        <dbReference type="PIRSR" id="PIRSR005962-1"/>
    </source>
</evidence>
<dbReference type="STRING" id="257708.RGI145_19305"/>
<dbReference type="GO" id="GO:0016787">
    <property type="term" value="F:hydrolase activity"/>
    <property type="evidence" value="ECO:0007669"/>
    <property type="project" value="UniProtKB-KW"/>
</dbReference>
<feature type="binding site" evidence="2">
    <location>
        <position position="105"/>
    </location>
    <ligand>
        <name>Mn(2+)</name>
        <dbReference type="ChEBI" id="CHEBI:29035"/>
        <label>2</label>
    </ligand>
</feature>
<gene>
    <name evidence="4" type="ORF">RGI145_19305</name>
</gene>
<dbReference type="NCBIfam" id="TIGR01891">
    <property type="entry name" value="amidohydrolases"/>
    <property type="match status" value="1"/>
</dbReference>
<dbReference type="SUPFAM" id="SSF55031">
    <property type="entry name" value="Bacterial exopeptidase dimerisation domain"/>
    <property type="match status" value="1"/>
</dbReference>
<dbReference type="InterPro" id="IPR036264">
    <property type="entry name" value="Bact_exopeptidase_dim_dom"/>
</dbReference>
<dbReference type="InterPro" id="IPR017439">
    <property type="entry name" value="Amidohydrolase"/>
</dbReference>
<dbReference type="PANTHER" id="PTHR11014">
    <property type="entry name" value="PEPTIDASE M20 FAMILY MEMBER"/>
    <property type="match status" value="1"/>
</dbReference>
<accession>A0A1L7AJL7</accession>